<feature type="region of interest" description="Disordered" evidence="1">
    <location>
        <begin position="277"/>
        <end position="326"/>
    </location>
</feature>
<keyword evidence="4" id="KW-1185">Reference proteome</keyword>
<gene>
    <name evidence="3" type="ORF">KUF71_016246</name>
</gene>
<dbReference type="SMART" id="SM00256">
    <property type="entry name" value="FBOX"/>
    <property type="match status" value="1"/>
</dbReference>
<organism evidence="3 4">
    <name type="scientific">Frankliniella fusca</name>
    <dbReference type="NCBI Taxonomy" id="407009"/>
    <lineage>
        <taxon>Eukaryota</taxon>
        <taxon>Metazoa</taxon>
        <taxon>Ecdysozoa</taxon>
        <taxon>Arthropoda</taxon>
        <taxon>Hexapoda</taxon>
        <taxon>Insecta</taxon>
        <taxon>Pterygota</taxon>
        <taxon>Neoptera</taxon>
        <taxon>Paraneoptera</taxon>
        <taxon>Thysanoptera</taxon>
        <taxon>Terebrantia</taxon>
        <taxon>Thripoidea</taxon>
        <taxon>Thripidae</taxon>
        <taxon>Frankliniella</taxon>
    </lineage>
</organism>
<reference evidence="3" key="1">
    <citation type="submission" date="2021-07" db="EMBL/GenBank/DDBJ databases">
        <authorList>
            <person name="Catto M.A."/>
            <person name="Jacobson A."/>
            <person name="Kennedy G."/>
            <person name="Labadie P."/>
            <person name="Hunt B.G."/>
            <person name="Srinivasan R."/>
        </authorList>
    </citation>
    <scope>NUCLEOTIDE SEQUENCE</scope>
    <source>
        <strain evidence="3">PL_HMW_Pooled</strain>
        <tissue evidence="3">Head</tissue>
    </source>
</reference>
<feature type="domain" description="F-box" evidence="2">
    <location>
        <begin position="22"/>
        <end position="68"/>
    </location>
</feature>
<feature type="compositionally biased region" description="Acidic residues" evidence="1">
    <location>
        <begin position="461"/>
        <end position="470"/>
    </location>
</feature>
<dbReference type="AlphaFoldDB" id="A0AAE1HW76"/>
<proteinExistence type="predicted"/>
<feature type="region of interest" description="Disordered" evidence="1">
    <location>
        <begin position="1"/>
        <end position="25"/>
    </location>
</feature>
<comment type="caution">
    <text evidence="3">The sequence shown here is derived from an EMBL/GenBank/DDBJ whole genome shotgun (WGS) entry which is preliminary data.</text>
</comment>
<feature type="region of interest" description="Disordered" evidence="1">
    <location>
        <begin position="402"/>
        <end position="554"/>
    </location>
</feature>
<feature type="compositionally biased region" description="Low complexity" evidence="1">
    <location>
        <begin position="534"/>
        <end position="543"/>
    </location>
</feature>
<dbReference type="InterPro" id="IPR001810">
    <property type="entry name" value="F-box_dom"/>
</dbReference>
<evidence type="ECO:0000313" key="4">
    <source>
        <dbReference type="Proteomes" id="UP001219518"/>
    </source>
</evidence>
<feature type="compositionally biased region" description="Low complexity" evidence="1">
    <location>
        <begin position="277"/>
        <end position="291"/>
    </location>
</feature>
<feature type="compositionally biased region" description="Basic and acidic residues" evidence="1">
    <location>
        <begin position="1"/>
        <end position="12"/>
    </location>
</feature>
<dbReference type="Pfam" id="PF12937">
    <property type="entry name" value="F-box-like"/>
    <property type="match status" value="1"/>
</dbReference>
<feature type="compositionally biased region" description="Polar residues" evidence="1">
    <location>
        <begin position="237"/>
        <end position="254"/>
    </location>
</feature>
<sequence>MSSRRGLQDPRRGGGGGGGGPKKTLEDLPDAVLLRVLGELPQPDLLQVSRVSSRLHGLSRDGALWRDLGTLGPDIGTEQACTLLRNAPDLTALRLHARHDADAILLEASRYCRRLELLELTQCRGSRSFRQLAYLPLVKVAQNCRRLRRVYFWETDFMCSRVFKVWADLRGPEEPELEIGVNSLTRRQANYLTSVLGGPAELHTLALRARPFVMRVHGHALSLVEEAAEEAVEETPGPSTSTRVRPAPSTASTGGEQGPKRPRLEEDPVAITTVFVRQPAASSQSAASTSTGGPGPGPRPRRQYAFDHVNVGGDDSSGESDADNMDVVVASPPTSVEQPHEEVDADEEAENVVIPPSRSKPVGRLEFKSVFGMSCASEPLVNSWFRSGYMPDCDDVDQRSTALRRSRLPRPNQRGAQERQELPYPGPDPGPAPGPTPSPAPGPGRSTVRTALLSLPRGDGDSDGDGEDGPEDSRTVTVTLEVVAGDDAAPTGRLPPGAARLADSLKEPTPPLENELQPGGDLQPDPVVKRTTSAAPALGLGAPHPQHGAVDGDH</sequence>
<evidence type="ECO:0000256" key="1">
    <source>
        <dbReference type="SAM" id="MobiDB-lite"/>
    </source>
</evidence>
<dbReference type="Proteomes" id="UP001219518">
    <property type="component" value="Unassembled WGS sequence"/>
</dbReference>
<feature type="non-terminal residue" evidence="3">
    <location>
        <position position="554"/>
    </location>
</feature>
<evidence type="ECO:0000259" key="2">
    <source>
        <dbReference type="PROSITE" id="PS50181"/>
    </source>
</evidence>
<dbReference type="PROSITE" id="PS50181">
    <property type="entry name" value="FBOX"/>
    <property type="match status" value="1"/>
</dbReference>
<evidence type="ECO:0000313" key="3">
    <source>
        <dbReference type="EMBL" id="KAK3927961.1"/>
    </source>
</evidence>
<feature type="region of interest" description="Disordered" evidence="1">
    <location>
        <begin position="227"/>
        <end position="264"/>
    </location>
</feature>
<reference evidence="3" key="2">
    <citation type="journal article" date="2023" name="BMC Genomics">
        <title>Pest status, molecular evolution, and epigenetic factors derived from the genome assembly of Frankliniella fusca, a thysanopteran phytovirus vector.</title>
        <authorList>
            <person name="Catto M.A."/>
            <person name="Labadie P.E."/>
            <person name="Jacobson A.L."/>
            <person name="Kennedy G.G."/>
            <person name="Srinivasan R."/>
            <person name="Hunt B.G."/>
        </authorList>
    </citation>
    <scope>NUCLEOTIDE SEQUENCE</scope>
    <source>
        <strain evidence="3">PL_HMW_Pooled</strain>
    </source>
</reference>
<protein>
    <submittedName>
        <fullName evidence="3">Ras guanine nucleotide exchange factor G</fullName>
    </submittedName>
</protein>
<accession>A0AAE1HW76</accession>
<dbReference type="EMBL" id="JAHWGI010001301">
    <property type="protein sequence ID" value="KAK3927961.1"/>
    <property type="molecule type" value="Genomic_DNA"/>
</dbReference>
<dbReference type="SUPFAM" id="SSF81383">
    <property type="entry name" value="F-box domain"/>
    <property type="match status" value="1"/>
</dbReference>
<dbReference type="InterPro" id="IPR032675">
    <property type="entry name" value="LRR_dom_sf"/>
</dbReference>
<dbReference type="InterPro" id="IPR036047">
    <property type="entry name" value="F-box-like_dom_sf"/>
</dbReference>
<dbReference type="Gene3D" id="3.80.10.10">
    <property type="entry name" value="Ribonuclease Inhibitor"/>
    <property type="match status" value="1"/>
</dbReference>
<feature type="compositionally biased region" description="Pro residues" evidence="1">
    <location>
        <begin position="424"/>
        <end position="442"/>
    </location>
</feature>
<name>A0AAE1HW76_9NEOP</name>